<evidence type="ECO:0000256" key="1">
    <source>
        <dbReference type="ARBA" id="ARBA00004141"/>
    </source>
</evidence>
<dbReference type="AlphaFoldDB" id="S5VUS8"/>
<evidence type="ECO:0000313" key="7">
    <source>
        <dbReference type="EMBL" id="AGS71575.1"/>
    </source>
</evidence>
<dbReference type="InterPro" id="IPR000537">
    <property type="entry name" value="UbiA_prenyltransferase"/>
</dbReference>
<name>S5VUS8_STRC3</name>
<accession>S5VUS8</accession>
<evidence type="ECO:0000256" key="4">
    <source>
        <dbReference type="ARBA" id="ARBA00023136"/>
    </source>
</evidence>
<protein>
    <recommendedName>
        <fullName evidence="9">Transferase</fullName>
    </recommendedName>
</protein>
<keyword evidence="2 6" id="KW-0812">Transmembrane</keyword>
<comment type="subcellular location">
    <subcellularLocation>
        <location evidence="1">Membrane</location>
        <topology evidence="1">Multi-pass membrane protein</topology>
    </subcellularLocation>
</comment>
<dbReference type="Gene3D" id="1.10.357.140">
    <property type="entry name" value="UbiA prenyltransferase"/>
    <property type="match status" value="1"/>
</dbReference>
<dbReference type="PANTHER" id="PTHR42723">
    <property type="entry name" value="CHLOROPHYLL SYNTHASE"/>
    <property type="match status" value="1"/>
</dbReference>
<dbReference type="NCBIfam" id="NF045897">
    <property type="entry name" value="SCO3242_trans"/>
    <property type="match status" value="1"/>
</dbReference>
<feature type="region of interest" description="Disordered" evidence="5">
    <location>
        <begin position="91"/>
        <end position="165"/>
    </location>
</feature>
<dbReference type="Proteomes" id="UP000015423">
    <property type="component" value="Chromosome"/>
</dbReference>
<dbReference type="KEGG" id="sci:B446_23820"/>
<dbReference type="GO" id="GO:0016765">
    <property type="term" value="F:transferase activity, transferring alkyl or aryl (other than methyl) groups"/>
    <property type="evidence" value="ECO:0007669"/>
    <property type="project" value="InterPro"/>
</dbReference>
<sequence>MGRDPRPRAVARGGAMSGPSTTVGRTPAGAPAAAAVGRPRAGAVTAPGAAGATAGATGRPLPSTADGSASAASHASTTSVAAADVIVTSAPDASAASTTSVPAADASVTSAPAASATSLDASAATSASASVTADASPASAPVSSAAASSPREPGRRLSSLARAARETAFACREAARAAGSAFRAARGGARPPAGDPVRAPGAGPARPTAAPAGGARPPAGDPVRAPGAGSARPTAAPAGNGGVAASALGADGRAGSGTAVLGSAAEGSAGTDAPAAGASAGARASESRADSSAGTGTRRNRPYDTGYRPRSLVLRRRARDVAELVRAPAALTVPGDVLAGALAAGRPAGGRTLLLVASSVSLYWAGMALNDWADREEDAEERPERPVPSGRIPAAAAFGIAAGLTAAGLGLGALAGGRRVLLRRTLPLAAAVWAYDLGLKRTPLGPAAMAAARALDVLHGTGTGPAAPALGAAATAGLHTWGVTRLSRHEVTGEAGREPLLALAVTAATALAASGAVTAARTGRLTAPGALADPRLAVPVLAAVLYATSCARPQWAALRHPGDPARVRTAVGAGIHALLPLQAALVARAGAPRLAVALAAGLPQAARLARKVSPT</sequence>
<reference evidence="7 8" key="2">
    <citation type="journal article" date="2013" name="J. Biotechnol.">
        <title>Complete genome sequence of the kirromycin producer Streptomyces collinus Tu 365 consisting of a linear chromosome and two linear plasmids.</title>
        <authorList>
            <person name="Ruckert C."/>
            <person name="Szczepanowski R."/>
            <person name="Albersmeier A."/>
            <person name="Goesmann A."/>
            <person name="Iftime D."/>
            <person name="Musiol E.M."/>
            <person name="Blin K."/>
            <person name="Wohlleben W."/>
            <person name="Puhler A."/>
            <person name="Kalinowski J."/>
            <person name="Weber T."/>
        </authorList>
    </citation>
    <scope>NUCLEOTIDE SEQUENCE [LARGE SCALE GENOMIC DNA]</scope>
    <source>
        <strain evidence="8">DSM 40733 / Tue 365</strain>
    </source>
</reference>
<dbReference type="HOGENOM" id="CLU_444044_0_0_11"/>
<dbReference type="Pfam" id="PF01040">
    <property type="entry name" value="UbiA"/>
    <property type="match status" value="1"/>
</dbReference>
<evidence type="ECO:0008006" key="9">
    <source>
        <dbReference type="Google" id="ProtNLM"/>
    </source>
</evidence>
<feature type="compositionally biased region" description="Low complexity" evidence="5">
    <location>
        <begin position="180"/>
        <end position="229"/>
    </location>
</feature>
<dbReference type="InterPro" id="IPR050475">
    <property type="entry name" value="Prenyltransferase_related"/>
</dbReference>
<dbReference type="PATRIC" id="fig|1214242.5.peg.4876"/>
<dbReference type="PANTHER" id="PTHR42723:SF1">
    <property type="entry name" value="CHLOROPHYLL SYNTHASE, CHLOROPLASTIC"/>
    <property type="match status" value="1"/>
</dbReference>
<feature type="region of interest" description="Disordered" evidence="5">
    <location>
        <begin position="180"/>
        <end position="241"/>
    </location>
</feature>
<keyword evidence="3 6" id="KW-1133">Transmembrane helix</keyword>
<feature type="compositionally biased region" description="Low complexity" evidence="5">
    <location>
        <begin position="21"/>
        <end position="78"/>
    </location>
</feature>
<dbReference type="eggNOG" id="COG0382">
    <property type="taxonomic scope" value="Bacteria"/>
</dbReference>
<feature type="transmembrane region" description="Helical" evidence="6">
    <location>
        <begin position="392"/>
        <end position="414"/>
    </location>
</feature>
<feature type="region of interest" description="Disordered" evidence="5">
    <location>
        <begin position="1"/>
        <end position="78"/>
    </location>
</feature>
<gene>
    <name evidence="7" type="ORF">B446_23820</name>
</gene>
<dbReference type="GO" id="GO:0016020">
    <property type="term" value="C:membrane"/>
    <property type="evidence" value="ECO:0007669"/>
    <property type="project" value="UniProtKB-SubCell"/>
</dbReference>
<evidence type="ECO:0000256" key="2">
    <source>
        <dbReference type="ARBA" id="ARBA00022692"/>
    </source>
</evidence>
<evidence type="ECO:0000256" key="3">
    <source>
        <dbReference type="ARBA" id="ARBA00022989"/>
    </source>
</evidence>
<dbReference type="EMBL" id="CP006259">
    <property type="protein sequence ID" value="AGS71575.1"/>
    <property type="molecule type" value="Genomic_DNA"/>
</dbReference>
<organism evidence="7 8">
    <name type="scientific">Streptomyces collinus (strain DSM 40733 / Tue 365)</name>
    <dbReference type="NCBI Taxonomy" id="1214242"/>
    <lineage>
        <taxon>Bacteria</taxon>
        <taxon>Bacillati</taxon>
        <taxon>Actinomycetota</taxon>
        <taxon>Actinomycetes</taxon>
        <taxon>Kitasatosporales</taxon>
        <taxon>Streptomycetaceae</taxon>
        <taxon>Streptomyces</taxon>
    </lineage>
</organism>
<evidence type="ECO:0000256" key="6">
    <source>
        <dbReference type="SAM" id="Phobius"/>
    </source>
</evidence>
<dbReference type="CDD" id="cd13964">
    <property type="entry name" value="PT_UbiA_1"/>
    <property type="match status" value="1"/>
</dbReference>
<dbReference type="STRING" id="1214242.B446_23820"/>
<reference evidence="8" key="1">
    <citation type="submission" date="2012-10" db="EMBL/GenBank/DDBJ databases">
        <title>The complete genome sequence of Streptomyces collinus Tu 365.</title>
        <authorList>
            <person name="Ruckert C."/>
            <person name="Szczepanowski R."/>
            <person name="Goesmann A."/>
            <person name="Pross E.K."/>
            <person name="Musiol E.M."/>
            <person name="Blin K."/>
            <person name="Wohlleben W."/>
            <person name="Puhler A."/>
            <person name="Weber T."/>
            <person name="Kalinowski J."/>
        </authorList>
    </citation>
    <scope>NUCLEOTIDE SEQUENCE [LARGE SCALE GENOMIC DNA]</scope>
    <source>
        <strain evidence="8">DSM 40733 / Tue 365</strain>
    </source>
</reference>
<proteinExistence type="predicted"/>
<keyword evidence="4 6" id="KW-0472">Membrane</keyword>
<evidence type="ECO:0000313" key="8">
    <source>
        <dbReference type="Proteomes" id="UP000015423"/>
    </source>
</evidence>
<feature type="compositionally biased region" description="Low complexity" evidence="5">
    <location>
        <begin position="267"/>
        <end position="294"/>
    </location>
</feature>
<keyword evidence="8" id="KW-1185">Reference proteome</keyword>
<feature type="region of interest" description="Disordered" evidence="5">
    <location>
        <begin position="265"/>
        <end position="310"/>
    </location>
</feature>
<evidence type="ECO:0000256" key="5">
    <source>
        <dbReference type="SAM" id="MobiDB-lite"/>
    </source>
</evidence>
<dbReference type="InterPro" id="IPR044878">
    <property type="entry name" value="UbiA_sf"/>
</dbReference>